<comment type="caution">
    <text evidence="5">The sequence shown here is derived from an EMBL/GenBank/DDBJ whole genome shotgun (WGS) entry which is preliminary data.</text>
</comment>
<dbReference type="PANTHER" id="PTHR19384:SF128">
    <property type="entry name" value="NADPH OXIDOREDUCTASE A"/>
    <property type="match status" value="1"/>
</dbReference>
<dbReference type="InterPro" id="IPR008254">
    <property type="entry name" value="Flavodoxin/NO_synth"/>
</dbReference>
<dbReference type="AlphaFoldDB" id="A0A432W1M4"/>
<dbReference type="GO" id="GO:0005829">
    <property type="term" value="C:cytosol"/>
    <property type="evidence" value="ECO:0007669"/>
    <property type="project" value="TreeGrafter"/>
</dbReference>
<organism evidence="5 6">
    <name type="scientific">Aliidiomarina iranensis</name>
    <dbReference type="NCBI Taxonomy" id="1434071"/>
    <lineage>
        <taxon>Bacteria</taxon>
        <taxon>Pseudomonadati</taxon>
        <taxon>Pseudomonadota</taxon>
        <taxon>Gammaproteobacteria</taxon>
        <taxon>Alteromonadales</taxon>
        <taxon>Idiomarinaceae</taxon>
        <taxon>Aliidiomarina</taxon>
    </lineage>
</organism>
<dbReference type="EMBL" id="PIPJ01000001">
    <property type="protein sequence ID" value="RUO23124.1"/>
    <property type="molecule type" value="Genomic_DNA"/>
</dbReference>
<keyword evidence="2" id="KW-0285">Flavoprotein</keyword>
<evidence type="ECO:0000256" key="1">
    <source>
        <dbReference type="ARBA" id="ARBA00001917"/>
    </source>
</evidence>
<sequence>MHFHILIGTTSGNTEYLADALNEQLTALGHSATLHDEPVYSEVMADSTTPSYWLFCIATHGAGEYAESILDFMEALASKQPNLAHVKAAIIAVGDSSYDTFCKAGDDAEALILELNARLIAPTLQIDMFNELDPEGSAVQWLDQWISSISE</sequence>
<proteinExistence type="predicted"/>
<evidence type="ECO:0000313" key="5">
    <source>
        <dbReference type="EMBL" id="RUO23124.1"/>
    </source>
</evidence>
<dbReference type="PROSITE" id="PS50902">
    <property type="entry name" value="FLAVODOXIN_LIKE"/>
    <property type="match status" value="1"/>
</dbReference>
<keyword evidence="6" id="KW-1185">Reference proteome</keyword>
<protein>
    <recommendedName>
        <fullName evidence="4">Flavodoxin-like domain-containing protein</fullName>
    </recommendedName>
</protein>
<dbReference type="InterPro" id="IPR029039">
    <property type="entry name" value="Flavoprotein-like_sf"/>
</dbReference>
<dbReference type="OrthoDB" id="359268at2"/>
<accession>A0A432W1M4</accession>
<dbReference type="SUPFAM" id="SSF52218">
    <property type="entry name" value="Flavoproteins"/>
    <property type="match status" value="1"/>
</dbReference>
<name>A0A432W1M4_9GAMM</name>
<dbReference type="PANTHER" id="PTHR19384">
    <property type="entry name" value="NITRIC OXIDE SYNTHASE-RELATED"/>
    <property type="match status" value="1"/>
</dbReference>
<dbReference type="RefSeq" id="WP_126764666.1">
    <property type="nucleotide sequence ID" value="NZ_PIPJ01000001.1"/>
</dbReference>
<evidence type="ECO:0000256" key="3">
    <source>
        <dbReference type="ARBA" id="ARBA00022643"/>
    </source>
</evidence>
<dbReference type="Pfam" id="PF00258">
    <property type="entry name" value="Flavodoxin_1"/>
    <property type="match status" value="1"/>
</dbReference>
<dbReference type="Gene3D" id="3.40.50.360">
    <property type="match status" value="1"/>
</dbReference>
<gene>
    <name evidence="5" type="ORF">CWE08_00265</name>
</gene>
<evidence type="ECO:0000256" key="2">
    <source>
        <dbReference type="ARBA" id="ARBA00022630"/>
    </source>
</evidence>
<evidence type="ECO:0000313" key="6">
    <source>
        <dbReference type="Proteomes" id="UP000288395"/>
    </source>
</evidence>
<evidence type="ECO:0000259" key="4">
    <source>
        <dbReference type="PROSITE" id="PS50902"/>
    </source>
</evidence>
<comment type="cofactor">
    <cofactor evidence="1">
        <name>FMN</name>
        <dbReference type="ChEBI" id="CHEBI:58210"/>
    </cofactor>
</comment>
<dbReference type="GO" id="GO:0016491">
    <property type="term" value="F:oxidoreductase activity"/>
    <property type="evidence" value="ECO:0007669"/>
    <property type="project" value="TreeGrafter"/>
</dbReference>
<keyword evidence="3" id="KW-0288">FMN</keyword>
<dbReference type="GO" id="GO:0010181">
    <property type="term" value="F:FMN binding"/>
    <property type="evidence" value="ECO:0007669"/>
    <property type="project" value="InterPro"/>
</dbReference>
<reference evidence="6" key="1">
    <citation type="journal article" date="2018" name="Front. Microbiol.">
        <title>Genome-Based Analysis Reveals the Taxonomy and Diversity of the Family Idiomarinaceae.</title>
        <authorList>
            <person name="Liu Y."/>
            <person name="Lai Q."/>
            <person name="Shao Z."/>
        </authorList>
    </citation>
    <scope>NUCLEOTIDE SEQUENCE [LARGE SCALE GENOMIC DNA]</scope>
    <source>
        <strain evidence="6">GBPy7</strain>
    </source>
</reference>
<dbReference type="Proteomes" id="UP000288395">
    <property type="component" value="Unassembled WGS sequence"/>
</dbReference>
<dbReference type="GO" id="GO:0050660">
    <property type="term" value="F:flavin adenine dinucleotide binding"/>
    <property type="evidence" value="ECO:0007669"/>
    <property type="project" value="TreeGrafter"/>
</dbReference>
<feature type="domain" description="Flavodoxin-like" evidence="4">
    <location>
        <begin position="3"/>
        <end position="146"/>
    </location>
</feature>